<sequence length="208" mass="23758">MAVLNTYATVWSWYDALFPLRVGATFLPLITAVIVLCLWVWRRPLRPRVYKTGLVVLLVAALVPVLPRIDYGSRQIYLHGGDLHQVPWVYRPYYGLADMGDDFFEVTASISDLSPIREWTPWPNNREQRLILGKAVDYNRGGGGESPEQTCLREHSTVRCEWKSGPYTYYLRGDVDEMPDDLSELRVQAGRLLDSFSVVQNGSLARHN</sequence>
<evidence type="ECO:0000256" key="1">
    <source>
        <dbReference type="SAM" id="Phobius"/>
    </source>
</evidence>
<accession>A0A166A2Z5</accession>
<feature type="transmembrane region" description="Helical" evidence="1">
    <location>
        <begin position="48"/>
        <end position="66"/>
    </location>
</feature>
<feature type="transmembrane region" description="Helical" evidence="1">
    <location>
        <begin position="20"/>
        <end position="41"/>
    </location>
</feature>
<protein>
    <submittedName>
        <fullName evidence="2">Uncharacterized protein</fullName>
    </submittedName>
</protein>
<keyword evidence="1" id="KW-0472">Membrane</keyword>
<keyword evidence="1" id="KW-1133">Transmembrane helix</keyword>
<proteinExistence type="predicted"/>
<reference evidence="2 3" key="1">
    <citation type="journal article" date="2016" name="Front. Microbiol.">
        <title>Comparative Genomic Analysis Reveals a Diverse Repertoire of Genes Involved in Prokaryote-Eukaryote Interactions within the Pseudovibrio Genus.</title>
        <authorList>
            <person name="Romano S."/>
            <person name="Fernandez-Guerra A."/>
            <person name="Reen F.J."/>
            <person name="Glockner F.O."/>
            <person name="Crowley S.P."/>
            <person name="O'Sullivan O."/>
            <person name="Cotter P.D."/>
            <person name="Adams C."/>
            <person name="Dobson A.D."/>
            <person name="O'Gara F."/>
        </authorList>
    </citation>
    <scope>NUCLEOTIDE SEQUENCE [LARGE SCALE GENOMIC DNA]</scope>
    <source>
        <strain evidence="2 3">Ad2</strain>
    </source>
</reference>
<comment type="caution">
    <text evidence="2">The sequence shown here is derived from an EMBL/GenBank/DDBJ whole genome shotgun (WGS) entry which is preliminary data.</text>
</comment>
<organism evidence="2 3">
    <name type="scientific">Pseudovibrio axinellae</name>
    <dbReference type="NCBI Taxonomy" id="989403"/>
    <lineage>
        <taxon>Bacteria</taxon>
        <taxon>Pseudomonadati</taxon>
        <taxon>Pseudomonadota</taxon>
        <taxon>Alphaproteobacteria</taxon>
        <taxon>Hyphomicrobiales</taxon>
        <taxon>Stappiaceae</taxon>
        <taxon>Pseudovibrio</taxon>
    </lineage>
</organism>
<dbReference type="Proteomes" id="UP000076577">
    <property type="component" value="Unassembled WGS sequence"/>
</dbReference>
<evidence type="ECO:0000313" key="2">
    <source>
        <dbReference type="EMBL" id="KZL20577.1"/>
    </source>
</evidence>
<dbReference type="STRING" id="989403.SAMN05421798_107314"/>
<dbReference type="AlphaFoldDB" id="A0A166A2Z5"/>
<evidence type="ECO:0000313" key="3">
    <source>
        <dbReference type="Proteomes" id="UP000076577"/>
    </source>
</evidence>
<dbReference type="EMBL" id="LMCB01000006">
    <property type="protein sequence ID" value="KZL20577.1"/>
    <property type="molecule type" value="Genomic_DNA"/>
</dbReference>
<keyword evidence="3" id="KW-1185">Reference proteome</keyword>
<gene>
    <name evidence="2" type="ORF">PsAD2_01063</name>
</gene>
<name>A0A166A2Z5_9HYPH</name>
<keyword evidence="1" id="KW-0812">Transmembrane</keyword>
<dbReference type="PATRIC" id="fig|989403.3.peg.1144"/>